<keyword evidence="4 7" id="KW-0812">Transmembrane</keyword>
<feature type="transmembrane region" description="Helical" evidence="8">
    <location>
        <begin position="206"/>
        <end position="227"/>
    </location>
</feature>
<comment type="subcellular location">
    <subcellularLocation>
        <location evidence="1">Cell membrane</location>
        <topology evidence="1">Multi-pass membrane protein</topology>
    </subcellularLocation>
    <subcellularLocation>
        <location evidence="7">Membrane</location>
        <topology evidence="7">Multi-pass membrane protein</topology>
    </subcellularLocation>
</comment>
<dbReference type="FunCoup" id="A0A1I2BPZ7">
    <property type="interactions" value="12"/>
</dbReference>
<feature type="transmembrane region" description="Helical" evidence="8">
    <location>
        <begin position="367"/>
        <end position="393"/>
    </location>
</feature>
<feature type="transmembrane region" description="Helical" evidence="8">
    <location>
        <begin position="74"/>
        <end position="92"/>
    </location>
</feature>
<dbReference type="PRINTS" id="PR01437">
    <property type="entry name" value="NUOXDRDTASE4"/>
</dbReference>
<dbReference type="PANTHER" id="PTHR42703:SF1">
    <property type="entry name" value="NA(+)_H(+) ANTIPORTER SUBUNIT D1"/>
    <property type="match status" value="1"/>
</dbReference>
<dbReference type="PANTHER" id="PTHR42703">
    <property type="entry name" value="NADH DEHYDROGENASE"/>
    <property type="match status" value="1"/>
</dbReference>
<evidence type="ECO:0000256" key="1">
    <source>
        <dbReference type="ARBA" id="ARBA00004651"/>
    </source>
</evidence>
<organism evidence="10 11">
    <name type="scientific">Thermophagus xiamenensis</name>
    <dbReference type="NCBI Taxonomy" id="385682"/>
    <lineage>
        <taxon>Bacteria</taxon>
        <taxon>Pseudomonadati</taxon>
        <taxon>Bacteroidota</taxon>
        <taxon>Bacteroidia</taxon>
        <taxon>Marinilabiliales</taxon>
        <taxon>Marinilabiliaceae</taxon>
        <taxon>Thermophagus</taxon>
    </lineage>
</organism>
<feature type="transmembrane region" description="Helical" evidence="8">
    <location>
        <begin position="129"/>
        <end position="147"/>
    </location>
</feature>
<reference evidence="10 11" key="1">
    <citation type="submission" date="2016-10" db="EMBL/GenBank/DDBJ databases">
        <authorList>
            <person name="de Groot N.N."/>
        </authorList>
    </citation>
    <scope>NUCLEOTIDE SEQUENCE [LARGE SCALE GENOMIC DNA]</scope>
    <source>
        <strain evidence="10 11">DSM 19012</strain>
    </source>
</reference>
<proteinExistence type="inferred from homology"/>
<feature type="transmembrane region" description="Helical" evidence="8">
    <location>
        <begin position="462"/>
        <end position="482"/>
    </location>
</feature>
<dbReference type="InterPro" id="IPR050586">
    <property type="entry name" value="CPA3_Na-H_Antiporter_D"/>
</dbReference>
<feature type="transmembrane region" description="Helical" evidence="8">
    <location>
        <begin position="405"/>
        <end position="425"/>
    </location>
</feature>
<comment type="similarity">
    <text evidence="2">Belongs to the CPA3 antiporters (TC 2.A.63) subunit D family.</text>
</comment>
<feature type="transmembrane region" description="Helical" evidence="8">
    <location>
        <begin position="308"/>
        <end position="329"/>
    </location>
</feature>
<dbReference type="GO" id="GO:0042773">
    <property type="term" value="P:ATP synthesis coupled electron transport"/>
    <property type="evidence" value="ECO:0007669"/>
    <property type="project" value="InterPro"/>
</dbReference>
<evidence type="ECO:0000259" key="9">
    <source>
        <dbReference type="Pfam" id="PF00361"/>
    </source>
</evidence>
<feature type="transmembrane region" description="Helical" evidence="8">
    <location>
        <begin position="6"/>
        <end position="23"/>
    </location>
</feature>
<evidence type="ECO:0000256" key="3">
    <source>
        <dbReference type="ARBA" id="ARBA00022475"/>
    </source>
</evidence>
<dbReference type="InterPro" id="IPR001750">
    <property type="entry name" value="ND/Mrp_TM"/>
</dbReference>
<dbReference type="InParanoid" id="A0A1I2BPZ7"/>
<keyword evidence="6 8" id="KW-0472">Membrane</keyword>
<feature type="transmembrane region" description="Helical" evidence="8">
    <location>
        <begin position="104"/>
        <end position="123"/>
    </location>
</feature>
<feature type="domain" description="NADH:quinone oxidoreductase/Mrp antiporter transmembrane" evidence="9">
    <location>
        <begin position="123"/>
        <end position="416"/>
    </location>
</feature>
<dbReference type="AlphaFoldDB" id="A0A1I2BPZ7"/>
<keyword evidence="5 8" id="KW-1133">Transmembrane helix</keyword>
<evidence type="ECO:0000256" key="5">
    <source>
        <dbReference type="ARBA" id="ARBA00022989"/>
    </source>
</evidence>
<dbReference type="Proteomes" id="UP000181976">
    <property type="component" value="Unassembled WGS sequence"/>
</dbReference>
<dbReference type="Pfam" id="PF00361">
    <property type="entry name" value="Proton_antipo_M"/>
    <property type="match status" value="1"/>
</dbReference>
<accession>A0A1I2BPZ7</accession>
<keyword evidence="3" id="KW-1003">Cell membrane</keyword>
<dbReference type="STRING" id="385682.SAMN05444380_1144"/>
<keyword evidence="11" id="KW-1185">Reference proteome</keyword>
<feature type="transmembrane region" description="Helical" evidence="8">
    <location>
        <begin position="28"/>
        <end position="46"/>
    </location>
</feature>
<dbReference type="EMBL" id="FONA01000014">
    <property type="protein sequence ID" value="SFE58204.1"/>
    <property type="molecule type" value="Genomic_DNA"/>
</dbReference>
<dbReference type="eggNOG" id="COG0651">
    <property type="taxonomic scope" value="Bacteria"/>
</dbReference>
<dbReference type="InterPro" id="IPR003918">
    <property type="entry name" value="NADH_UbQ_OxRdtase"/>
</dbReference>
<evidence type="ECO:0000256" key="2">
    <source>
        <dbReference type="ARBA" id="ARBA00005346"/>
    </source>
</evidence>
<evidence type="ECO:0000256" key="6">
    <source>
        <dbReference type="ARBA" id="ARBA00023136"/>
    </source>
</evidence>
<evidence type="ECO:0000256" key="7">
    <source>
        <dbReference type="RuleBase" id="RU000320"/>
    </source>
</evidence>
<dbReference type="OrthoDB" id="9811718at2"/>
<evidence type="ECO:0000256" key="4">
    <source>
        <dbReference type="ARBA" id="ARBA00022692"/>
    </source>
</evidence>
<protein>
    <submittedName>
        <fullName evidence="10">Multisubunit sodium/proton antiporter, MrpD subunit</fullName>
    </submittedName>
</protein>
<evidence type="ECO:0000313" key="11">
    <source>
        <dbReference type="Proteomes" id="UP000181976"/>
    </source>
</evidence>
<dbReference type="GO" id="GO:0005886">
    <property type="term" value="C:plasma membrane"/>
    <property type="evidence" value="ECO:0007669"/>
    <property type="project" value="UniProtKB-SubCell"/>
</dbReference>
<feature type="transmembrane region" description="Helical" evidence="8">
    <location>
        <begin position="268"/>
        <end position="288"/>
    </location>
</feature>
<evidence type="ECO:0000256" key="8">
    <source>
        <dbReference type="SAM" id="Phobius"/>
    </source>
</evidence>
<dbReference type="RefSeq" id="WP_010527788.1">
    <property type="nucleotide sequence ID" value="NZ_AFSL01000063.1"/>
</dbReference>
<feature type="transmembrane region" description="Helical" evidence="8">
    <location>
        <begin position="239"/>
        <end position="262"/>
    </location>
</feature>
<gene>
    <name evidence="10" type="ORF">SAMN05444380_1144</name>
</gene>
<feature type="transmembrane region" description="Helical" evidence="8">
    <location>
        <begin position="159"/>
        <end position="178"/>
    </location>
</feature>
<name>A0A1I2BPZ7_9BACT</name>
<sequence>MIVSLPIFLPLSFMIFAFLFRHYRGREYIAVAAAFLNVITSILLFSQTAREGMLKLQMGDWPAPYGITLVSDRFSAFMVLIASLIFLATTAYSVRSVDWNRKSFGYYLFSFGVLMGVNGSFLAGDIFNLYVWFEVMLMASFILMSHGGERQQLEGSIKYLILNLISSFFFVAGIGLLYGKIGSLNMADIASKLMKYETMPPEINPAFILIFVGFAIKGALVPFFFWLPASYHTPPPVVTALFSGLLTKVGIYSLIRFYSLFLYQHHEFWQPLILGVAVLSMVIGVITATSQFEFRKILSFHIISQVGYVVMGLGLYTIAGLAGAIYFLAHNMLSKTNAFLVAGYVYHQKGTLNLKILGGFYKKHPLWAIFFFISAFSLAGLPPLSGFVGKFLLIKAGIEADHLGIALIALFVGFFTLFSMVKIWIEVFWKPEDNMKKLKRIPQQNWSIQQNPLWMTLSSGGMALLIVLGGIFASPIVDYCYLAAESLMNPQLYVDFVLN</sequence>
<dbReference type="GO" id="GO:0008137">
    <property type="term" value="F:NADH dehydrogenase (ubiquinone) activity"/>
    <property type="evidence" value="ECO:0007669"/>
    <property type="project" value="InterPro"/>
</dbReference>
<evidence type="ECO:0000313" key="10">
    <source>
        <dbReference type="EMBL" id="SFE58204.1"/>
    </source>
</evidence>